<dbReference type="OrthoDB" id="2019572at2759"/>
<accession>A0A811JQL5</accession>
<dbReference type="Proteomes" id="UP000783686">
    <property type="component" value="Unassembled WGS sequence"/>
</dbReference>
<sequence length="370" mass="42713">MENQTDYEPIVFEDRVNLSMACDSIRSRGNFVNKLYPDEQNFPLAFVRAVFKDYEYLESDLSTHYNPNNVYCYVMDSKADSVFNSRLRALASCFPNVIVPDTEFKMTSRGVNVNYAQYHCIKLILDRQWKYVILLENHDVLTKTNKELVQILGLYNGANDVGALNLNTVALSRQNFSIDHDLSLKALGLFRNDTLNKAEQTLTIAKSLTQSALTREAVHYIFNTLNTTKLMSIMNGDNFEHEFFTSTLNANEIVNLPGGFTTECLDKNSIRQMVRYTLWSHTCRSKHVRHVLCILGMADIRPILMKIPHFTANKMMPAVDFGAINCWHEHMFNRTHLQSTIDTAFYSNIPYVRWHNQKLNATLDRKTFKC</sequence>
<evidence type="ECO:0000256" key="4">
    <source>
        <dbReference type="ARBA" id="ARBA00023136"/>
    </source>
</evidence>
<dbReference type="Proteomes" id="UP000614601">
    <property type="component" value="Unassembled WGS sequence"/>
</dbReference>
<evidence type="ECO:0000256" key="3">
    <source>
        <dbReference type="ARBA" id="ARBA00022679"/>
    </source>
</evidence>
<protein>
    <submittedName>
        <fullName evidence="6">Uncharacterized protein</fullName>
    </submittedName>
</protein>
<dbReference type="Pfam" id="PF02485">
    <property type="entry name" value="Branch"/>
    <property type="match status" value="1"/>
</dbReference>
<comment type="subcellular location">
    <subcellularLocation>
        <location evidence="1">Membrane</location>
        <topology evidence="1">Single-pass type II membrane protein</topology>
    </subcellularLocation>
</comment>
<dbReference type="EMBL" id="CAJFDH010000001">
    <property type="protein sequence ID" value="CAD5205621.1"/>
    <property type="molecule type" value="Genomic_DNA"/>
</dbReference>
<name>A0A811JQL5_9BILA</name>
<reference evidence="6" key="1">
    <citation type="submission" date="2020-09" db="EMBL/GenBank/DDBJ databases">
        <authorList>
            <person name="Kikuchi T."/>
        </authorList>
    </citation>
    <scope>NUCLEOTIDE SEQUENCE</scope>
    <source>
        <strain evidence="6">SH1</strain>
    </source>
</reference>
<keyword evidence="5" id="KW-0325">Glycoprotein</keyword>
<dbReference type="EMBL" id="CAJFCW020000001">
    <property type="protein sequence ID" value="CAG9078403.1"/>
    <property type="molecule type" value="Genomic_DNA"/>
</dbReference>
<organism evidence="6 7">
    <name type="scientific">Bursaphelenchus okinawaensis</name>
    <dbReference type="NCBI Taxonomy" id="465554"/>
    <lineage>
        <taxon>Eukaryota</taxon>
        <taxon>Metazoa</taxon>
        <taxon>Ecdysozoa</taxon>
        <taxon>Nematoda</taxon>
        <taxon>Chromadorea</taxon>
        <taxon>Rhabditida</taxon>
        <taxon>Tylenchina</taxon>
        <taxon>Tylenchomorpha</taxon>
        <taxon>Aphelenchoidea</taxon>
        <taxon>Aphelenchoididae</taxon>
        <taxon>Bursaphelenchus</taxon>
    </lineage>
</organism>
<keyword evidence="3" id="KW-0808">Transferase</keyword>
<proteinExistence type="predicted"/>
<keyword evidence="2" id="KW-0328">Glycosyltransferase</keyword>
<dbReference type="PANTHER" id="PTHR46671:SF7">
    <property type="entry name" value="CORE-2_I-BRANCHING ENZYME"/>
    <property type="match status" value="1"/>
</dbReference>
<evidence type="ECO:0000313" key="7">
    <source>
        <dbReference type="Proteomes" id="UP000614601"/>
    </source>
</evidence>
<dbReference type="GO" id="GO:0016757">
    <property type="term" value="F:glycosyltransferase activity"/>
    <property type="evidence" value="ECO:0007669"/>
    <property type="project" value="UniProtKB-KW"/>
</dbReference>
<evidence type="ECO:0000256" key="2">
    <source>
        <dbReference type="ARBA" id="ARBA00022676"/>
    </source>
</evidence>
<evidence type="ECO:0000256" key="5">
    <source>
        <dbReference type="ARBA" id="ARBA00023180"/>
    </source>
</evidence>
<gene>
    <name evidence="6" type="ORF">BOKJ2_LOCUS305</name>
</gene>
<dbReference type="InterPro" id="IPR003406">
    <property type="entry name" value="Glyco_trans_14"/>
</dbReference>
<keyword evidence="7" id="KW-1185">Reference proteome</keyword>
<dbReference type="PANTHER" id="PTHR46671">
    <property type="entry name" value="PROTEIN CBG11221"/>
    <property type="match status" value="1"/>
</dbReference>
<evidence type="ECO:0000313" key="6">
    <source>
        <dbReference type="EMBL" id="CAD5205621.1"/>
    </source>
</evidence>
<comment type="caution">
    <text evidence="6">The sequence shown here is derived from an EMBL/GenBank/DDBJ whole genome shotgun (WGS) entry which is preliminary data.</text>
</comment>
<dbReference type="GO" id="GO:0016020">
    <property type="term" value="C:membrane"/>
    <property type="evidence" value="ECO:0007669"/>
    <property type="project" value="UniProtKB-SubCell"/>
</dbReference>
<keyword evidence="4" id="KW-0472">Membrane</keyword>
<dbReference type="AlphaFoldDB" id="A0A811JQL5"/>
<evidence type="ECO:0000256" key="1">
    <source>
        <dbReference type="ARBA" id="ARBA00004606"/>
    </source>
</evidence>